<dbReference type="SUPFAM" id="SSF52047">
    <property type="entry name" value="RNI-like"/>
    <property type="match status" value="1"/>
</dbReference>
<keyword evidence="1" id="KW-0343">GTPase activation</keyword>
<keyword evidence="5" id="KW-0732">Signal</keyword>
<keyword evidence="4" id="KW-0812">Transmembrane</keyword>
<dbReference type="EMBL" id="CAMXCT030000344">
    <property type="protein sequence ID" value="CAL4764761.1"/>
    <property type="molecule type" value="Genomic_DNA"/>
</dbReference>
<keyword evidence="4" id="KW-1133">Transmembrane helix</keyword>
<dbReference type="CDD" id="cd00116">
    <property type="entry name" value="LRR_RI"/>
    <property type="match status" value="1"/>
</dbReference>
<dbReference type="PANTHER" id="PTHR24113:SF12">
    <property type="entry name" value="RAN GTPASE-ACTIVATING PROTEIN 1"/>
    <property type="match status" value="1"/>
</dbReference>
<evidence type="ECO:0000256" key="4">
    <source>
        <dbReference type="SAM" id="Phobius"/>
    </source>
</evidence>
<dbReference type="Gene3D" id="3.80.10.10">
    <property type="entry name" value="Ribonuclease Inhibitor"/>
    <property type="match status" value="4"/>
</dbReference>
<feature type="chain" id="PRO_5043271895" evidence="5">
    <location>
        <begin position="17"/>
        <end position="787"/>
    </location>
</feature>
<dbReference type="Pfam" id="PF13516">
    <property type="entry name" value="LRR_6"/>
    <property type="match status" value="8"/>
</dbReference>
<dbReference type="GO" id="GO:0005096">
    <property type="term" value="F:GTPase activator activity"/>
    <property type="evidence" value="ECO:0007669"/>
    <property type="project" value="UniProtKB-KW"/>
</dbReference>
<feature type="transmembrane region" description="Helical" evidence="4">
    <location>
        <begin position="221"/>
        <end position="246"/>
    </location>
</feature>
<dbReference type="Proteomes" id="UP001152797">
    <property type="component" value="Unassembled WGS sequence"/>
</dbReference>
<evidence type="ECO:0000313" key="6">
    <source>
        <dbReference type="EMBL" id="CAI3977449.1"/>
    </source>
</evidence>
<feature type="transmembrane region" description="Helical" evidence="4">
    <location>
        <begin position="68"/>
        <end position="94"/>
    </location>
</feature>
<evidence type="ECO:0000256" key="1">
    <source>
        <dbReference type="ARBA" id="ARBA00022468"/>
    </source>
</evidence>
<dbReference type="InterPro" id="IPR001611">
    <property type="entry name" value="Leu-rich_rpt"/>
</dbReference>
<feature type="signal peptide" evidence="5">
    <location>
        <begin position="1"/>
        <end position="16"/>
    </location>
</feature>
<proteinExistence type="predicted"/>
<evidence type="ECO:0000256" key="2">
    <source>
        <dbReference type="ARBA" id="ARBA00022614"/>
    </source>
</evidence>
<feature type="transmembrane region" description="Helical" evidence="4">
    <location>
        <begin position="154"/>
        <end position="176"/>
    </location>
</feature>
<evidence type="ECO:0000313" key="7">
    <source>
        <dbReference type="EMBL" id="CAL1130824.1"/>
    </source>
</evidence>
<organism evidence="6">
    <name type="scientific">Cladocopium goreaui</name>
    <dbReference type="NCBI Taxonomy" id="2562237"/>
    <lineage>
        <taxon>Eukaryota</taxon>
        <taxon>Sar</taxon>
        <taxon>Alveolata</taxon>
        <taxon>Dinophyceae</taxon>
        <taxon>Suessiales</taxon>
        <taxon>Symbiodiniaceae</taxon>
        <taxon>Cladocopium</taxon>
    </lineage>
</organism>
<dbReference type="GO" id="GO:0005829">
    <property type="term" value="C:cytosol"/>
    <property type="evidence" value="ECO:0007669"/>
    <property type="project" value="TreeGrafter"/>
</dbReference>
<protein>
    <submittedName>
        <fullName evidence="8">Protein NLRC3</fullName>
    </submittedName>
</protein>
<dbReference type="GO" id="GO:0048471">
    <property type="term" value="C:perinuclear region of cytoplasm"/>
    <property type="evidence" value="ECO:0007669"/>
    <property type="project" value="TreeGrafter"/>
</dbReference>
<dbReference type="AlphaFoldDB" id="A0A9P1FHQ0"/>
<keyword evidence="4" id="KW-0472">Membrane</keyword>
<reference evidence="6" key="1">
    <citation type="submission" date="2022-10" db="EMBL/GenBank/DDBJ databases">
        <authorList>
            <person name="Chen Y."/>
            <person name="Dougan E. K."/>
            <person name="Chan C."/>
            <person name="Rhodes N."/>
            <person name="Thang M."/>
        </authorList>
    </citation>
    <scope>NUCLEOTIDE SEQUENCE</scope>
</reference>
<evidence type="ECO:0000256" key="3">
    <source>
        <dbReference type="ARBA" id="ARBA00022737"/>
    </source>
</evidence>
<dbReference type="GO" id="GO:0005634">
    <property type="term" value="C:nucleus"/>
    <property type="evidence" value="ECO:0007669"/>
    <property type="project" value="TreeGrafter"/>
</dbReference>
<dbReference type="OrthoDB" id="333024at2759"/>
<dbReference type="PANTHER" id="PTHR24113">
    <property type="entry name" value="RAN GTPASE-ACTIVATING PROTEIN 1"/>
    <property type="match status" value="1"/>
</dbReference>
<comment type="caution">
    <text evidence="6">The sequence shown here is derived from an EMBL/GenBank/DDBJ whole genome shotgun (WGS) entry which is preliminary data.</text>
</comment>
<evidence type="ECO:0000313" key="9">
    <source>
        <dbReference type="Proteomes" id="UP001152797"/>
    </source>
</evidence>
<reference evidence="7" key="2">
    <citation type="submission" date="2024-04" db="EMBL/GenBank/DDBJ databases">
        <authorList>
            <person name="Chen Y."/>
            <person name="Shah S."/>
            <person name="Dougan E. K."/>
            <person name="Thang M."/>
            <person name="Chan C."/>
        </authorList>
    </citation>
    <scope>NUCLEOTIDE SEQUENCE [LARGE SCALE GENOMIC DNA]</scope>
</reference>
<gene>
    <name evidence="6" type="ORF">C1SCF055_LOCUS5589</name>
</gene>
<name>A0A9P1FHQ0_9DINO</name>
<evidence type="ECO:0000256" key="5">
    <source>
        <dbReference type="SAM" id="SignalP"/>
    </source>
</evidence>
<dbReference type="EMBL" id="CAMXCT010000344">
    <property type="protein sequence ID" value="CAI3977449.1"/>
    <property type="molecule type" value="Genomic_DNA"/>
</dbReference>
<dbReference type="EMBL" id="CAMXCT020000344">
    <property type="protein sequence ID" value="CAL1130824.1"/>
    <property type="molecule type" value="Genomic_DNA"/>
</dbReference>
<keyword evidence="9" id="KW-1185">Reference proteome</keyword>
<dbReference type="InterPro" id="IPR032675">
    <property type="entry name" value="LRR_dom_sf"/>
</dbReference>
<dbReference type="GO" id="GO:0006913">
    <property type="term" value="P:nucleocytoplasmic transport"/>
    <property type="evidence" value="ECO:0007669"/>
    <property type="project" value="TreeGrafter"/>
</dbReference>
<dbReference type="SMART" id="SM00368">
    <property type="entry name" value="LRR_RI"/>
    <property type="match status" value="10"/>
</dbReference>
<dbReference type="InterPro" id="IPR027038">
    <property type="entry name" value="RanGap"/>
</dbReference>
<feature type="transmembrane region" description="Helical" evidence="4">
    <location>
        <begin position="115"/>
        <end position="134"/>
    </location>
</feature>
<accession>A0A9P1FHQ0</accession>
<keyword evidence="3" id="KW-0677">Repeat</keyword>
<keyword evidence="2" id="KW-0433">Leucine-rich repeat</keyword>
<sequence>MKIQLLSLVSAAVALSLPEMPALPDLVGIVENSFHGNFTAQTVEEPKEFLPTIAEIRAMTDQERAERFHWFLCVFVAVFLSVTIVGTVIMVVGAELKAFSSYQALGQTAPLSQGAQLQLVMLSFGSTVLLSFAATLWSMENGRLSKTLGLDWEIYLLLFCCAAASLLVQAVLAVAWLKAGDRFDAAAFAVASFSSMAPFLSDQWDTLKDIIFGGLCLQSQHVFMKIVGVLSWSYLVAFHAWFFYLARYPPRDWFDRLRRGALGANCFNELATSHLSVLLIAPKVQGEWSGGCWEGIILPTIYRQVTKSKRHHLLIENVPQALMSVLFLAAEGGSFFVAALNLVIPGVQIVLTFLLFKPVRAAAIPALGKRLNRAMKSGNTVAAKVLWEEVEIMDDDGMYDRLMRLTDAEIMDHSQLFAEMLPHLTFFLDVTKRCDFMSEELKDLDKLSDEELEILQRMAGVFAGQENDLRDQQIGDSGAKVLAEALKSSTAKRVDLSCNKIGDQGAEALAESLKTNGSLGLLYLHDNNIGDRGAEALAESLKTNGSLGLLKLQNNNIGDCGAEALAESLKTNGSLRTLGLQNNNIGDRGAEALAESLKTNGSLWWLGLENNNIGVRGAEALAESLKTNGSLRALGLQNNNIGDRGAEALAESLKTNGSLGLLQLQNNNIGDCGAEALAESLKTNGSLGLLYLHDNNIGDRGAEALAESLTSNSSLEKLWLENNSIGDRGAEALAAGLLQNRCLSYISLSWDCGYRLWGLWRTQGREALEEAEKIKQERGDDFEIWWK</sequence>
<evidence type="ECO:0000313" key="8">
    <source>
        <dbReference type="EMBL" id="CAL4764761.1"/>
    </source>
</evidence>
<feature type="transmembrane region" description="Helical" evidence="4">
    <location>
        <begin position="336"/>
        <end position="356"/>
    </location>
</feature>
<dbReference type="GO" id="GO:0031267">
    <property type="term" value="F:small GTPase binding"/>
    <property type="evidence" value="ECO:0007669"/>
    <property type="project" value="TreeGrafter"/>
</dbReference>